<feature type="compositionally biased region" description="Low complexity" evidence="1">
    <location>
        <begin position="33"/>
        <end position="44"/>
    </location>
</feature>
<dbReference type="RefSeq" id="WP_180550917.1">
    <property type="nucleotide sequence ID" value="NZ_JACCKX010000001.1"/>
</dbReference>
<evidence type="ECO:0000256" key="1">
    <source>
        <dbReference type="SAM" id="MobiDB-lite"/>
    </source>
</evidence>
<dbReference type="AlphaFoldDB" id="A0A853ITV5"/>
<name>A0A853ITV5_9BURK</name>
<proteinExistence type="predicted"/>
<keyword evidence="3" id="KW-1185">Reference proteome</keyword>
<organism evidence="2 3">
    <name type="scientific">Ottowia beijingensis</name>
    <dbReference type="NCBI Taxonomy" id="1207057"/>
    <lineage>
        <taxon>Bacteria</taxon>
        <taxon>Pseudomonadati</taxon>
        <taxon>Pseudomonadota</taxon>
        <taxon>Betaproteobacteria</taxon>
        <taxon>Burkholderiales</taxon>
        <taxon>Comamonadaceae</taxon>
        <taxon>Ottowia</taxon>
    </lineage>
</organism>
<dbReference type="EMBL" id="JACCKX010000001">
    <property type="protein sequence ID" value="NZA02595.1"/>
    <property type="molecule type" value="Genomic_DNA"/>
</dbReference>
<dbReference type="Proteomes" id="UP000589716">
    <property type="component" value="Unassembled WGS sequence"/>
</dbReference>
<dbReference type="Pfam" id="PF11748">
    <property type="entry name" value="DUF3306"/>
    <property type="match status" value="1"/>
</dbReference>
<feature type="region of interest" description="Disordered" evidence="1">
    <location>
        <begin position="156"/>
        <end position="239"/>
    </location>
</feature>
<feature type="compositionally biased region" description="Basic and acidic residues" evidence="1">
    <location>
        <begin position="217"/>
        <end position="239"/>
    </location>
</feature>
<protein>
    <submittedName>
        <fullName evidence="2">DUF3306 domain-containing protein</fullName>
    </submittedName>
</protein>
<dbReference type="InterPro" id="IPR021735">
    <property type="entry name" value="DUF3306"/>
</dbReference>
<sequence>MSDEQSDGFLGRWSRRKVQARTGQPLAEPSVPPVAAVPAPAPAVDDLEVSESNRPPELVDTSQAAINNEAKEPAPAPTLDDVKALTIDSDFKPFVARSVTPEVRNAAFKKLFADPHFNVMDGLDIYIDDYTQPDPLPASMLKQMASAKFLRLVEDEPEVPGDAPAADEPPVAQVPAEGAAEQPRADAAEGDVAQSDACKDLPMSAPLAEPTGAPADAHPDLRLQPDDAARCEADRPGAA</sequence>
<evidence type="ECO:0000313" key="3">
    <source>
        <dbReference type="Proteomes" id="UP000589716"/>
    </source>
</evidence>
<evidence type="ECO:0000313" key="2">
    <source>
        <dbReference type="EMBL" id="NZA02595.1"/>
    </source>
</evidence>
<reference evidence="2 3" key="1">
    <citation type="submission" date="2020-07" db="EMBL/GenBank/DDBJ databases">
        <authorList>
            <person name="Maaloum M."/>
        </authorList>
    </citation>
    <scope>NUCLEOTIDE SEQUENCE [LARGE SCALE GENOMIC DNA]</scope>
    <source>
        <strain evidence="2 3">GCS-AN-3</strain>
    </source>
</reference>
<accession>A0A853ITV5</accession>
<gene>
    <name evidence="2" type="ORF">H0I39_13970</name>
</gene>
<comment type="caution">
    <text evidence="2">The sequence shown here is derived from an EMBL/GenBank/DDBJ whole genome shotgun (WGS) entry which is preliminary data.</text>
</comment>
<feature type="region of interest" description="Disordered" evidence="1">
    <location>
        <begin position="1"/>
        <end position="78"/>
    </location>
</feature>